<dbReference type="RefSeq" id="WP_168935908.1">
    <property type="nucleotide sequence ID" value="NZ_JABAFY010000031.1"/>
</dbReference>
<dbReference type="EMBL" id="JABAFY010000031">
    <property type="protein sequence ID" value="NME52570.1"/>
    <property type="molecule type" value="Genomic_DNA"/>
</dbReference>
<gene>
    <name evidence="2" type="ORF">HF854_08565</name>
</gene>
<accession>A0A848CBA3</accession>
<evidence type="ECO:0000313" key="2">
    <source>
        <dbReference type="EMBL" id="NME52570.1"/>
    </source>
</evidence>
<reference evidence="2 3" key="1">
    <citation type="submission" date="2020-04" db="EMBL/GenBank/DDBJ databases">
        <authorList>
            <person name="Hitch T.C.A."/>
            <person name="Wylensek D."/>
            <person name="Clavel T."/>
        </authorList>
    </citation>
    <scope>NUCLEOTIDE SEQUENCE [LARGE SCALE GENOMIC DNA]</scope>
    <source>
        <strain evidence="2 3">PG-251-APC-1</strain>
    </source>
</reference>
<dbReference type="Proteomes" id="UP000522333">
    <property type="component" value="Unassembled WGS sequence"/>
</dbReference>
<evidence type="ECO:0000259" key="1">
    <source>
        <dbReference type="Pfam" id="PF19419"/>
    </source>
</evidence>
<protein>
    <recommendedName>
        <fullName evidence="1">DUF5983 domain-containing protein</fullName>
    </recommendedName>
</protein>
<dbReference type="Pfam" id="PF19419">
    <property type="entry name" value="DUF5983"/>
    <property type="match status" value="1"/>
</dbReference>
<dbReference type="AlphaFoldDB" id="A0A848CBA3"/>
<name>A0A848CBA3_9BACT</name>
<proteinExistence type="predicted"/>
<dbReference type="InterPro" id="IPR046025">
    <property type="entry name" value="DUF5983"/>
</dbReference>
<sequence length="167" mass="18868">MPNKNMLAGLRCPRCASAEPFDIVVTGWASVYDNKCVDIRNVNWHDTDLCICKKCGYGGVINDFKCSEPMDIPTFETAYISTGHITEEDSHKLNDNAWKEDSEHSDIIISHYAGWIIWVPESSEFFENLGMSDDFMRLLRIVESGGFTMLYLSGGAPLVNGLRKFSW</sequence>
<organism evidence="2 3">
    <name type="scientific">Desulfovibrio piger</name>
    <dbReference type="NCBI Taxonomy" id="901"/>
    <lineage>
        <taxon>Bacteria</taxon>
        <taxon>Pseudomonadati</taxon>
        <taxon>Thermodesulfobacteriota</taxon>
        <taxon>Desulfovibrionia</taxon>
        <taxon>Desulfovibrionales</taxon>
        <taxon>Desulfovibrionaceae</taxon>
        <taxon>Desulfovibrio</taxon>
    </lineage>
</organism>
<comment type="caution">
    <text evidence="2">The sequence shown here is derived from an EMBL/GenBank/DDBJ whole genome shotgun (WGS) entry which is preliminary data.</text>
</comment>
<evidence type="ECO:0000313" key="3">
    <source>
        <dbReference type="Proteomes" id="UP000522333"/>
    </source>
</evidence>
<feature type="domain" description="DUF5983" evidence="1">
    <location>
        <begin position="80"/>
        <end position="167"/>
    </location>
</feature>